<dbReference type="AlphaFoldDB" id="A0A420GA66"/>
<name>A0A420GA66_9SPHI</name>
<dbReference type="RefSeq" id="WP_120332486.1">
    <property type="nucleotide sequence ID" value="NZ_CP070350.1"/>
</dbReference>
<proteinExistence type="predicted"/>
<protein>
    <submittedName>
        <fullName evidence="1">Uncharacterized protein</fullName>
    </submittedName>
</protein>
<gene>
    <name evidence="1" type="ORF">BCY89_00885</name>
</gene>
<comment type="caution">
    <text evidence="1">The sequence shown here is derived from an EMBL/GenBank/DDBJ whole genome shotgun (WGS) entry which is preliminary data.</text>
</comment>
<reference evidence="1 2" key="1">
    <citation type="submission" date="2016-07" db="EMBL/GenBank/DDBJ databases">
        <title>Genome analysis of Sphingobacterium siyangense T12B17.</title>
        <authorList>
            <person name="Xu D."/>
            <person name="Su Y."/>
            <person name="Zheng S."/>
        </authorList>
    </citation>
    <scope>NUCLEOTIDE SEQUENCE [LARGE SCALE GENOMIC DNA]</scope>
    <source>
        <strain evidence="1 2">T12B17</strain>
    </source>
</reference>
<evidence type="ECO:0000313" key="2">
    <source>
        <dbReference type="Proteomes" id="UP000286402"/>
    </source>
</evidence>
<accession>A0A420GA66</accession>
<keyword evidence="2" id="KW-1185">Reference proteome</keyword>
<dbReference type="Proteomes" id="UP000286402">
    <property type="component" value="Unassembled WGS sequence"/>
</dbReference>
<sequence length="159" mass="18720">MKKIPLLPRYFRWIGFLFVAISLGLYFLDSFRDRSDPGGIFIKTFVFINDTPLTPIGFFEIMEVDVLLTLIMLTMLLGLSCFAFTRRKVEDEMINSIRLYSWSWAVIVMIVLSTLVMIFVYGKTFVSFSFLFAHLLLLAYITIFKVNIWKMNRRSEHEE</sequence>
<dbReference type="EMBL" id="MCAQ01000001">
    <property type="protein sequence ID" value="RKF42085.1"/>
    <property type="molecule type" value="Genomic_DNA"/>
</dbReference>
<organism evidence="1 2">
    <name type="scientific">Sphingobacterium siyangense</name>
    <dbReference type="NCBI Taxonomy" id="459529"/>
    <lineage>
        <taxon>Bacteria</taxon>
        <taxon>Pseudomonadati</taxon>
        <taxon>Bacteroidota</taxon>
        <taxon>Sphingobacteriia</taxon>
        <taxon>Sphingobacteriales</taxon>
        <taxon>Sphingobacteriaceae</taxon>
        <taxon>Sphingobacterium</taxon>
    </lineage>
</organism>
<evidence type="ECO:0000313" key="1">
    <source>
        <dbReference type="EMBL" id="RKF42085.1"/>
    </source>
</evidence>